<evidence type="ECO:0000256" key="6">
    <source>
        <dbReference type="ARBA" id="ARBA00022918"/>
    </source>
</evidence>
<evidence type="ECO:0000256" key="9">
    <source>
        <dbReference type="ARBA" id="ARBA00048173"/>
    </source>
</evidence>
<proteinExistence type="inferred from homology"/>
<dbReference type="PANTHER" id="PTHR34047">
    <property type="entry name" value="NUCLEAR INTRON MATURASE 1, MITOCHONDRIAL-RELATED"/>
    <property type="match status" value="1"/>
</dbReference>
<name>A0A941CXR7_9CAUL</name>
<organism evidence="11 12">
    <name type="scientific">Phenylobacterium glaciei</name>
    <dbReference type="NCBI Taxonomy" id="2803784"/>
    <lineage>
        <taxon>Bacteria</taxon>
        <taxon>Pseudomonadati</taxon>
        <taxon>Pseudomonadota</taxon>
        <taxon>Alphaproteobacteria</taxon>
        <taxon>Caulobacterales</taxon>
        <taxon>Caulobacteraceae</taxon>
        <taxon>Phenylobacterium</taxon>
    </lineage>
</organism>
<dbReference type="GO" id="GO:0003723">
    <property type="term" value="F:RNA binding"/>
    <property type="evidence" value="ECO:0007669"/>
    <property type="project" value="InterPro"/>
</dbReference>
<comment type="caution">
    <text evidence="11">The sequence shown here is derived from an EMBL/GenBank/DDBJ whole genome shotgun (WGS) entry which is preliminary data.</text>
</comment>
<dbReference type="NCBIfam" id="NF038233">
    <property type="entry name" value="retron_St85_RT"/>
    <property type="match status" value="1"/>
</dbReference>
<dbReference type="CDD" id="cd03487">
    <property type="entry name" value="RT_Bac_retron_II"/>
    <property type="match status" value="1"/>
</dbReference>
<sequence length="318" mass="36123">MSKIIQILMEETALNEPALRRIIYTAPSRYKTFYIPKRNGKNRRIEQPARELKAIQRVLVQKLLSTLPVHPSATAYRPGLSVRDNAARHAHNGPVLKFDFEDFFPSIRARDWRVYCEKKGLLETEEDIYLTQQIFFRREKGSSVLRLAIGAPSSPALSNILMWDIDAAIAEMIDGEQVSYTRYADDLTFSARRTGYLNGIEKGLRAILRSAGGPRLKINEEKTVLATKKFRRQVTGLILANDGHVSLGRDKKRLIRAAVHRETLGLLETSEREQLAGMLAYVNVAEPLFLARLKKKYGVEAIEELKKAVRPGNEPERP</sequence>
<dbReference type="SUPFAM" id="SSF56672">
    <property type="entry name" value="DNA/RNA polymerases"/>
    <property type="match status" value="1"/>
</dbReference>
<evidence type="ECO:0000313" key="12">
    <source>
        <dbReference type="Proteomes" id="UP000622580"/>
    </source>
</evidence>
<keyword evidence="4" id="KW-0479">Metal-binding</keyword>
<comment type="catalytic activity">
    <reaction evidence="9">
        <text>DNA(n) + a 2'-deoxyribonucleoside 5'-triphosphate = DNA(n+1) + diphosphate</text>
        <dbReference type="Rhea" id="RHEA:22508"/>
        <dbReference type="Rhea" id="RHEA-COMP:17339"/>
        <dbReference type="Rhea" id="RHEA-COMP:17340"/>
        <dbReference type="ChEBI" id="CHEBI:33019"/>
        <dbReference type="ChEBI" id="CHEBI:61560"/>
        <dbReference type="ChEBI" id="CHEBI:173112"/>
        <dbReference type="EC" id="2.7.7.49"/>
    </reaction>
</comment>
<dbReference type="InterPro" id="IPR043502">
    <property type="entry name" value="DNA/RNA_pol_sf"/>
</dbReference>
<dbReference type="Proteomes" id="UP000622580">
    <property type="component" value="Unassembled WGS sequence"/>
</dbReference>
<dbReference type="RefSeq" id="WP_215338481.1">
    <property type="nucleotide sequence ID" value="NZ_JAGSGD010000001.1"/>
</dbReference>
<keyword evidence="7" id="KW-0051">Antiviral defense</keyword>
<dbReference type="InterPro" id="IPR000123">
    <property type="entry name" value="Reverse_transcriptase_msDNA"/>
</dbReference>
<dbReference type="InterPro" id="IPR000477">
    <property type="entry name" value="RT_dom"/>
</dbReference>
<dbReference type="EMBL" id="JAGSGD010000001">
    <property type="protein sequence ID" value="MBR7618606.1"/>
    <property type="molecule type" value="Genomic_DNA"/>
</dbReference>
<evidence type="ECO:0000259" key="10">
    <source>
        <dbReference type="PROSITE" id="PS50878"/>
    </source>
</evidence>
<dbReference type="AlphaFoldDB" id="A0A941CXR7"/>
<evidence type="ECO:0000256" key="4">
    <source>
        <dbReference type="ARBA" id="ARBA00022723"/>
    </source>
</evidence>
<evidence type="ECO:0000256" key="1">
    <source>
        <dbReference type="ARBA" id="ARBA00012493"/>
    </source>
</evidence>
<keyword evidence="6 11" id="KW-0695">RNA-directed DNA polymerase</keyword>
<evidence type="ECO:0000256" key="7">
    <source>
        <dbReference type="ARBA" id="ARBA00023118"/>
    </source>
</evidence>
<gene>
    <name evidence="11" type="ORF">JKL49_04330</name>
</gene>
<dbReference type="GO" id="GO:0046872">
    <property type="term" value="F:metal ion binding"/>
    <property type="evidence" value="ECO:0007669"/>
    <property type="project" value="UniProtKB-KW"/>
</dbReference>
<dbReference type="EC" id="2.7.7.49" evidence="1"/>
<evidence type="ECO:0000256" key="5">
    <source>
        <dbReference type="ARBA" id="ARBA00022842"/>
    </source>
</evidence>
<protein>
    <recommendedName>
        <fullName evidence="1">RNA-directed DNA polymerase</fullName>
        <ecNumber evidence="1">2.7.7.49</ecNumber>
    </recommendedName>
</protein>
<evidence type="ECO:0000256" key="8">
    <source>
        <dbReference type="ARBA" id="ARBA00034120"/>
    </source>
</evidence>
<evidence type="ECO:0000256" key="3">
    <source>
        <dbReference type="ARBA" id="ARBA00022695"/>
    </source>
</evidence>
<keyword evidence="2" id="KW-0808">Transferase</keyword>
<keyword evidence="12" id="KW-1185">Reference proteome</keyword>
<dbReference type="PANTHER" id="PTHR34047:SF7">
    <property type="entry name" value="RNA-DIRECTED DNA POLYMERASE"/>
    <property type="match status" value="1"/>
</dbReference>
<feature type="domain" description="Reverse transcriptase" evidence="10">
    <location>
        <begin position="16"/>
        <end position="239"/>
    </location>
</feature>
<dbReference type="InterPro" id="IPR051083">
    <property type="entry name" value="GrpII_Intron_Splice-Mob/Def"/>
</dbReference>
<accession>A0A941CXR7</accession>
<dbReference type="PRINTS" id="PR00866">
    <property type="entry name" value="RNADNAPOLMS"/>
</dbReference>
<evidence type="ECO:0000313" key="11">
    <source>
        <dbReference type="EMBL" id="MBR7618606.1"/>
    </source>
</evidence>
<dbReference type="Pfam" id="PF00078">
    <property type="entry name" value="RVT_1"/>
    <property type="match status" value="1"/>
</dbReference>
<keyword evidence="5" id="KW-0460">Magnesium</keyword>
<dbReference type="PROSITE" id="PS50878">
    <property type="entry name" value="RT_POL"/>
    <property type="match status" value="1"/>
</dbReference>
<comment type="similarity">
    <text evidence="8">Belongs to the bacterial reverse transcriptase family.</text>
</comment>
<reference evidence="11" key="1">
    <citation type="submission" date="2021-04" db="EMBL/GenBank/DDBJ databases">
        <title>Draft genome assembly of strain Phenylobacterium sp. 20VBR1 using MiniION and Illumina platforms.</title>
        <authorList>
            <person name="Thomas F.A."/>
            <person name="Krishnan K.P."/>
            <person name="Sinha R.K."/>
        </authorList>
    </citation>
    <scope>NUCLEOTIDE SEQUENCE</scope>
    <source>
        <strain evidence="11">20VBR1</strain>
    </source>
</reference>
<dbReference type="GO" id="GO:0051607">
    <property type="term" value="P:defense response to virus"/>
    <property type="evidence" value="ECO:0007669"/>
    <property type="project" value="UniProtKB-KW"/>
</dbReference>
<evidence type="ECO:0000256" key="2">
    <source>
        <dbReference type="ARBA" id="ARBA00022679"/>
    </source>
</evidence>
<dbReference type="GO" id="GO:0003964">
    <property type="term" value="F:RNA-directed DNA polymerase activity"/>
    <property type="evidence" value="ECO:0007669"/>
    <property type="project" value="UniProtKB-KW"/>
</dbReference>
<keyword evidence="3" id="KW-0548">Nucleotidyltransferase</keyword>